<dbReference type="PANTHER" id="PTHR33445:SF1">
    <property type="entry name" value="ATP SYNTHASE SUBUNIT B"/>
    <property type="match status" value="1"/>
</dbReference>
<sequence length="178" mass="20564">MLLEANVWVLGEAAHGINSGDIIYQLLMFIILLALLRKFAWQPLMNIMKQREEHIANEIEQAEKRRQEAEKLLEEQRELMKQSRQEAQTLIENARKLAEEQKEQIVASARAEAERVKEAAKQEIEREKEQAMAALREQVASLSVFIASKVIEKELTEQDQRKLIQAYIKDVQEVGGAR</sequence>
<accession>S5ZHG7</accession>
<keyword evidence="8 13" id="KW-0406">Ion transport</keyword>
<evidence type="ECO:0000256" key="8">
    <source>
        <dbReference type="ARBA" id="ARBA00023065"/>
    </source>
</evidence>
<evidence type="ECO:0000256" key="14">
    <source>
        <dbReference type="RuleBase" id="RU003848"/>
    </source>
</evidence>
<evidence type="ECO:0000256" key="2">
    <source>
        <dbReference type="ARBA" id="ARBA00022448"/>
    </source>
</evidence>
<dbReference type="HOGENOM" id="CLU_079215_4_2_9"/>
<dbReference type="STRING" id="1921421.M493_17585"/>
<dbReference type="Pfam" id="PF00430">
    <property type="entry name" value="ATP-synt_B"/>
    <property type="match status" value="1"/>
</dbReference>
<dbReference type="KEGG" id="gjf:M493_17585"/>
<keyword evidence="15" id="KW-0175">Coiled coil</keyword>
<keyword evidence="17" id="KW-1185">Reference proteome</keyword>
<comment type="subunit">
    <text evidence="13">F-type ATPases have 2 components, F(1) - the catalytic core - and F(0) - the membrane proton channel. F(1) has five subunits: alpha(3), beta(3), gamma(1), delta(1), epsilon(1). F(0) has three main subunits: a(1), b(2) and c(10-14). The alpha and beta chains form an alternating ring which encloses part of the gamma chain. F(1) is attached to F(0) by a central stalk formed by the gamma and epsilon chains, while a peripheral stalk is formed by the delta and b chains.</text>
</comment>
<dbReference type="GO" id="GO:0045259">
    <property type="term" value="C:proton-transporting ATP synthase complex"/>
    <property type="evidence" value="ECO:0007669"/>
    <property type="project" value="UniProtKB-KW"/>
</dbReference>
<dbReference type="RefSeq" id="WP_020961508.1">
    <property type="nucleotide sequence ID" value="NC_022080.4"/>
</dbReference>
<dbReference type="GO" id="GO:0046933">
    <property type="term" value="F:proton-transporting ATP synthase activity, rotational mechanism"/>
    <property type="evidence" value="ECO:0007669"/>
    <property type="project" value="UniProtKB-UniRule"/>
</dbReference>
<evidence type="ECO:0000256" key="7">
    <source>
        <dbReference type="ARBA" id="ARBA00022989"/>
    </source>
</evidence>
<evidence type="ECO:0000256" key="5">
    <source>
        <dbReference type="ARBA" id="ARBA00022692"/>
    </source>
</evidence>
<comment type="similarity">
    <text evidence="1 13 14">Belongs to the ATPase B chain family.</text>
</comment>
<evidence type="ECO:0000256" key="12">
    <source>
        <dbReference type="ARBA" id="ARBA00037847"/>
    </source>
</evidence>
<dbReference type="CDD" id="cd06503">
    <property type="entry name" value="ATP-synt_Fo_b"/>
    <property type="match status" value="1"/>
</dbReference>
<dbReference type="NCBIfam" id="TIGR01144">
    <property type="entry name" value="ATP_synt_b"/>
    <property type="match status" value="1"/>
</dbReference>
<keyword evidence="3 13" id="KW-1003">Cell membrane</keyword>
<gene>
    <name evidence="13" type="primary">atpF</name>
    <name evidence="16" type="ORF">M493_17585</name>
</gene>
<comment type="subcellular location">
    <subcellularLocation>
        <location evidence="13">Cell membrane</location>
        <topology evidence="13">Single-pass membrane protein</topology>
    </subcellularLocation>
    <subcellularLocation>
        <location evidence="12">Endomembrane system</location>
        <topology evidence="12">Single-pass membrane protein</topology>
    </subcellularLocation>
</comment>
<evidence type="ECO:0000256" key="15">
    <source>
        <dbReference type="SAM" id="Coils"/>
    </source>
</evidence>
<reference evidence="16 17" key="1">
    <citation type="journal article" date="2014" name="Genome Announc.">
        <title>Complete Genome Sequence of the Thermophilic Polychlorinated Biphenyl Degrader Geobacillus sp. Strain JF8 (NBRC 109937).</title>
        <authorList>
            <person name="Shintani M."/>
            <person name="Ohtsubo Y."/>
            <person name="Fukuda K."/>
            <person name="Hosoyama A."/>
            <person name="Ohji S."/>
            <person name="Yamazoe A."/>
            <person name="Fujita N."/>
            <person name="Nagata Y."/>
            <person name="Tsuda M."/>
            <person name="Hatta T."/>
            <person name="Kimbara K."/>
        </authorList>
    </citation>
    <scope>NUCLEOTIDE SEQUENCE [LARGE SCALE GENOMIC DNA]</scope>
    <source>
        <strain evidence="16 17">JF8</strain>
    </source>
</reference>
<evidence type="ECO:0000313" key="17">
    <source>
        <dbReference type="Proteomes" id="UP000015500"/>
    </source>
</evidence>
<keyword evidence="4 13" id="KW-0138">CF(0)</keyword>
<proteinExistence type="inferred from homology"/>
<dbReference type="EMBL" id="CP006254">
    <property type="protein sequence ID" value="AGT33725.1"/>
    <property type="molecule type" value="Genomic_DNA"/>
</dbReference>
<keyword evidence="2 13" id="KW-0813">Transport</keyword>
<keyword evidence="7 13" id="KW-1133">Transmembrane helix</keyword>
<evidence type="ECO:0000313" key="16">
    <source>
        <dbReference type="EMBL" id="AGT33725.1"/>
    </source>
</evidence>
<keyword evidence="10 13" id="KW-0066">ATP synthesis</keyword>
<evidence type="ECO:0000256" key="4">
    <source>
        <dbReference type="ARBA" id="ARBA00022547"/>
    </source>
</evidence>
<dbReference type="InterPro" id="IPR002146">
    <property type="entry name" value="ATP_synth_b/b'su_bac/chlpt"/>
</dbReference>
<dbReference type="GO" id="GO:0016787">
    <property type="term" value="F:hydrolase activity"/>
    <property type="evidence" value="ECO:0007669"/>
    <property type="project" value="UniProtKB-KW"/>
</dbReference>
<dbReference type="SUPFAM" id="SSF81573">
    <property type="entry name" value="F1F0 ATP synthase subunit B, membrane domain"/>
    <property type="match status" value="1"/>
</dbReference>
<evidence type="ECO:0000256" key="10">
    <source>
        <dbReference type="ARBA" id="ARBA00023310"/>
    </source>
</evidence>
<dbReference type="HAMAP" id="MF_01398">
    <property type="entry name" value="ATP_synth_b_bprime"/>
    <property type="match status" value="1"/>
</dbReference>
<evidence type="ECO:0000256" key="11">
    <source>
        <dbReference type="ARBA" id="ARBA00025198"/>
    </source>
</evidence>
<dbReference type="InterPro" id="IPR005864">
    <property type="entry name" value="ATP_synth_F0_bsu_bac"/>
</dbReference>
<evidence type="ECO:0000256" key="1">
    <source>
        <dbReference type="ARBA" id="ARBA00005513"/>
    </source>
</evidence>
<organism evidence="16 17">
    <name type="scientific">Geobacillus genomosp. 3</name>
    <dbReference type="NCBI Taxonomy" id="1921421"/>
    <lineage>
        <taxon>Bacteria</taxon>
        <taxon>Bacillati</taxon>
        <taxon>Bacillota</taxon>
        <taxon>Bacilli</taxon>
        <taxon>Bacillales</taxon>
        <taxon>Anoxybacillaceae</taxon>
        <taxon>Geobacillus</taxon>
    </lineage>
</organism>
<evidence type="ECO:0000256" key="6">
    <source>
        <dbReference type="ARBA" id="ARBA00022781"/>
    </source>
</evidence>
<keyword evidence="6 13" id="KW-0375">Hydrogen ion transport</keyword>
<dbReference type="PATRIC" id="fig|1345697.3.peg.3472"/>
<dbReference type="AlphaFoldDB" id="S5ZHG7"/>
<dbReference type="PANTHER" id="PTHR33445">
    <property type="entry name" value="ATP SYNTHASE SUBUNIT B', CHLOROPLASTIC"/>
    <property type="match status" value="1"/>
</dbReference>
<dbReference type="GO" id="GO:0046961">
    <property type="term" value="F:proton-transporting ATPase activity, rotational mechanism"/>
    <property type="evidence" value="ECO:0007669"/>
    <property type="project" value="TreeGrafter"/>
</dbReference>
<dbReference type="InterPro" id="IPR050059">
    <property type="entry name" value="ATP_synthase_B_chain"/>
</dbReference>
<dbReference type="Gene3D" id="1.20.5.620">
    <property type="entry name" value="F1F0 ATP synthase subunit B, membrane domain"/>
    <property type="match status" value="1"/>
</dbReference>
<protein>
    <recommendedName>
        <fullName evidence="13">ATP synthase subunit b</fullName>
    </recommendedName>
    <alternativeName>
        <fullName evidence="13">ATP synthase F(0) sector subunit b</fullName>
    </alternativeName>
    <alternativeName>
        <fullName evidence="13">ATPase subunit I</fullName>
    </alternativeName>
    <alternativeName>
        <fullName evidence="13">F-type ATPase subunit b</fullName>
        <shortName evidence="13">F-ATPase subunit b</shortName>
    </alternativeName>
</protein>
<name>S5ZHG7_GEOG3</name>
<evidence type="ECO:0000256" key="3">
    <source>
        <dbReference type="ARBA" id="ARBA00022475"/>
    </source>
</evidence>
<dbReference type="Proteomes" id="UP000015500">
    <property type="component" value="Chromosome"/>
</dbReference>
<feature type="coiled-coil region" evidence="15">
    <location>
        <begin position="45"/>
        <end position="141"/>
    </location>
</feature>
<dbReference type="InterPro" id="IPR028987">
    <property type="entry name" value="ATP_synth_B-like_membr_sf"/>
</dbReference>
<comment type="function">
    <text evidence="13">Component of the F(0) channel, it forms part of the peripheral stalk, linking F(1) to F(0).</text>
</comment>
<dbReference type="GO" id="GO:0012505">
    <property type="term" value="C:endomembrane system"/>
    <property type="evidence" value="ECO:0007669"/>
    <property type="project" value="UniProtKB-SubCell"/>
</dbReference>
<feature type="transmembrane region" description="Helical" evidence="13">
    <location>
        <begin position="22"/>
        <end position="41"/>
    </location>
</feature>
<evidence type="ECO:0000256" key="13">
    <source>
        <dbReference type="HAMAP-Rule" id="MF_01398"/>
    </source>
</evidence>
<keyword evidence="16" id="KW-0378">Hydrolase</keyword>
<comment type="function">
    <text evidence="11 13">F(1)F(0) ATP synthase produces ATP from ADP in the presence of a proton or sodium gradient. F-type ATPases consist of two structural domains, F(1) containing the extramembraneous catalytic core and F(0) containing the membrane proton channel, linked together by a central stalk and a peripheral stalk. During catalysis, ATP synthesis in the catalytic domain of F(1) is coupled via a rotary mechanism of the central stalk subunits to proton translocation.</text>
</comment>
<evidence type="ECO:0000256" key="9">
    <source>
        <dbReference type="ARBA" id="ARBA00023136"/>
    </source>
</evidence>
<dbReference type="GO" id="GO:0005886">
    <property type="term" value="C:plasma membrane"/>
    <property type="evidence" value="ECO:0007669"/>
    <property type="project" value="UniProtKB-SubCell"/>
</dbReference>
<dbReference type="OrthoDB" id="282095at2"/>
<keyword evidence="9 13" id="KW-0472">Membrane</keyword>
<keyword evidence="5 13" id="KW-0812">Transmembrane</keyword>